<dbReference type="InParanoid" id="G4ZA85"/>
<dbReference type="RefSeq" id="XP_009524687.1">
    <property type="nucleotide sequence ID" value="XM_009526392.1"/>
</dbReference>
<evidence type="ECO:0000313" key="2">
    <source>
        <dbReference type="Proteomes" id="UP000002640"/>
    </source>
</evidence>
<evidence type="ECO:0000313" key="1">
    <source>
        <dbReference type="EMBL" id="EGZ21970.1"/>
    </source>
</evidence>
<protein>
    <submittedName>
        <fullName evidence="1">Uncharacterized protein</fullName>
    </submittedName>
</protein>
<name>G4ZA85_PHYSP</name>
<dbReference type="GeneID" id="20646005"/>
<gene>
    <name evidence="1" type="ORF">PHYSODRAFT_329856</name>
</gene>
<dbReference type="AlphaFoldDB" id="G4ZA85"/>
<dbReference type="EMBL" id="JH159153">
    <property type="protein sequence ID" value="EGZ21970.1"/>
    <property type="molecule type" value="Genomic_DNA"/>
</dbReference>
<keyword evidence="2" id="KW-1185">Reference proteome</keyword>
<accession>G4ZA85</accession>
<reference evidence="1 2" key="1">
    <citation type="journal article" date="2006" name="Science">
        <title>Phytophthora genome sequences uncover evolutionary origins and mechanisms of pathogenesis.</title>
        <authorList>
            <person name="Tyler B.M."/>
            <person name="Tripathy S."/>
            <person name="Zhang X."/>
            <person name="Dehal P."/>
            <person name="Jiang R.H."/>
            <person name="Aerts A."/>
            <person name="Arredondo F.D."/>
            <person name="Baxter L."/>
            <person name="Bensasson D."/>
            <person name="Beynon J.L."/>
            <person name="Chapman J."/>
            <person name="Damasceno C.M."/>
            <person name="Dorrance A.E."/>
            <person name="Dou D."/>
            <person name="Dickerman A.W."/>
            <person name="Dubchak I.L."/>
            <person name="Garbelotto M."/>
            <person name="Gijzen M."/>
            <person name="Gordon S.G."/>
            <person name="Govers F."/>
            <person name="Grunwald N.J."/>
            <person name="Huang W."/>
            <person name="Ivors K.L."/>
            <person name="Jones R.W."/>
            <person name="Kamoun S."/>
            <person name="Krampis K."/>
            <person name="Lamour K.H."/>
            <person name="Lee M.K."/>
            <person name="McDonald W.H."/>
            <person name="Medina M."/>
            <person name="Meijer H.J."/>
            <person name="Nordberg E.K."/>
            <person name="Maclean D.J."/>
            <person name="Ospina-Giraldo M.D."/>
            <person name="Morris P.F."/>
            <person name="Phuntumart V."/>
            <person name="Putnam N.H."/>
            <person name="Rash S."/>
            <person name="Rose J.K."/>
            <person name="Sakihama Y."/>
            <person name="Salamov A.A."/>
            <person name="Savidor A."/>
            <person name="Scheuring C.F."/>
            <person name="Smith B.M."/>
            <person name="Sobral B.W."/>
            <person name="Terry A."/>
            <person name="Torto-Alalibo T.A."/>
            <person name="Win J."/>
            <person name="Xu Z."/>
            <person name="Zhang H."/>
            <person name="Grigoriev I.V."/>
            <person name="Rokhsar D.S."/>
            <person name="Boore J.L."/>
        </authorList>
    </citation>
    <scope>NUCLEOTIDE SEQUENCE [LARGE SCALE GENOMIC DNA]</scope>
    <source>
        <strain evidence="1 2">P6497</strain>
    </source>
</reference>
<organism evidence="1 2">
    <name type="scientific">Phytophthora sojae (strain P6497)</name>
    <name type="common">Soybean stem and root rot agent</name>
    <name type="synonym">Phytophthora megasperma f. sp. glycines</name>
    <dbReference type="NCBI Taxonomy" id="1094619"/>
    <lineage>
        <taxon>Eukaryota</taxon>
        <taxon>Sar</taxon>
        <taxon>Stramenopiles</taxon>
        <taxon>Oomycota</taxon>
        <taxon>Peronosporomycetes</taxon>
        <taxon>Peronosporales</taxon>
        <taxon>Peronosporaceae</taxon>
        <taxon>Phytophthora</taxon>
    </lineage>
</organism>
<sequence>MADDGHRSTGAGNVLAPTEADAGTTYAEDLERWALYDCSGLRAPLADEDMQSLFHRCRVARSKPVTATRTGPAVFIRALERREEQYRTRSSVAGTIARDLTKLRGGVF</sequence>
<dbReference type="Proteomes" id="UP000002640">
    <property type="component" value="Unassembled WGS sequence"/>
</dbReference>
<dbReference type="KEGG" id="psoj:PHYSODRAFT_329856"/>
<proteinExistence type="predicted"/>